<reference evidence="1 2" key="1">
    <citation type="journal article" date="2019" name="Nat. Ecol. Evol.">
        <title>Megaphylogeny resolves global patterns of mushroom evolution.</title>
        <authorList>
            <person name="Varga T."/>
            <person name="Krizsan K."/>
            <person name="Foldi C."/>
            <person name="Dima B."/>
            <person name="Sanchez-Garcia M."/>
            <person name="Sanchez-Ramirez S."/>
            <person name="Szollosi G.J."/>
            <person name="Szarkandi J.G."/>
            <person name="Papp V."/>
            <person name="Albert L."/>
            <person name="Andreopoulos W."/>
            <person name="Angelini C."/>
            <person name="Antonin V."/>
            <person name="Barry K.W."/>
            <person name="Bougher N.L."/>
            <person name="Buchanan P."/>
            <person name="Buyck B."/>
            <person name="Bense V."/>
            <person name="Catcheside P."/>
            <person name="Chovatia M."/>
            <person name="Cooper J."/>
            <person name="Damon W."/>
            <person name="Desjardin D."/>
            <person name="Finy P."/>
            <person name="Geml J."/>
            <person name="Haridas S."/>
            <person name="Hughes K."/>
            <person name="Justo A."/>
            <person name="Karasinski D."/>
            <person name="Kautmanova I."/>
            <person name="Kiss B."/>
            <person name="Kocsube S."/>
            <person name="Kotiranta H."/>
            <person name="LaButti K.M."/>
            <person name="Lechner B.E."/>
            <person name="Liimatainen K."/>
            <person name="Lipzen A."/>
            <person name="Lukacs Z."/>
            <person name="Mihaltcheva S."/>
            <person name="Morgado L.N."/>
            <person name="Niskanen T."/>
            <person name="Noordeloos M.E."/>
            <person name="Ohm R.A."/>
            <person name="Ortiz-Santana B."/>
            <person name="Ovrebo C."/>
            <person name="Racz N."/>
            <person name="Riley R."/>
            <person name="Savchenko A."/>
            <person name="Shiryaev A."/>
            <person name="Soop K."/>
            <person name="Spirin V."/>
            <person name="Szebenyi C."/>
            <person name="Tomsovsky M."/>
            <person name="Tulloss R.E."/>
            <person name="Uehling J."/>
            <person name="Grigoriev I.V."/>
            <person name="Vagvolgyi C."/>
            <person name="Papp T."/>
            <person name="Martin F.M."/>
            <person name="Miettinen O."/>
            <person name="Hibbett D.S."/>
            <person name="Nagy L.G."/>
        </authorList>
    </citation>
    <scope>NUCLEOTIDE SEQUENCE [LARGE SCALE GENOMIC DNA]</scope>
    <source>
        <strain evidence="1 2">CBS 962.96</strain>
    </source>
</reference>
<evidence type="ECO:0008006" key="3">
    <source>
        <dbReference type="Google" id="ProtNLM"/>
    </source>
</evidence>
<dbReference type="Proteomes" id="UP000297245">
    <property type="component" value="Unassembled WGS sequence"/>
</dbReference>
<accession>A0A4S8KZA1</accession>
<dbReference type="OrthoDB" id="2906425at2759"/>
<dbReference type="EMBL" id="ML179820">
    <property type="protein sequence ID" value="THU81320.1"/>
    <property type="molecule type" value="Genomic_DNA"/>
</dbReference>
<organism evidence="1 2">
    <name type="scientific">Dendrothele bispora (strain CBS 962.96)</name>
    <dbReference type="NCBI Taxonomy" id="1314807"/>
    <lineage>
        <taxon>Eukaryota</taxon>
        <taxon>Fungi</taxon>
        <taxon>Dikarya</taxon>
        <taxon>Basidiomycota</taxon>
        <taxon>Agaricomycotina</taxon>
        <taxon>Agaricomycetes</taxon>
        <taxon>Agaricomycetidae</taxon>
        <taxon>Agaricales</taxon>
        <taxon>Agaricales incertae sedis</taxon>
        <taxon>Dendrothele</taxon>
    </lineage>
</organism>
<proteinExistence type="predicted"/>
<protein>
    <recommendedName>
        <fullName evidence="3">Aminoglycoside phosphotransferase domain-containing protein</fullName>
    </recommendedName>
</protein>
<sequence>MIPQRAVQSSEASTICPIIPLSRPLCMIFTKTLPDILVSSWNDGSGAFGGPDCEAEWQCVLGPLVDEMTIDIVEGDNLKFMGPFSSLEYHLAMVNTIEAYLLHRFLLDCIPPLPSSKIQSTEFFIKHMDDKGDHILVDSDLRITGMIDWEWAQTLCKEEAFVSPLFLLDVGAYYEGKNDLSKDEPFFIQVLEERSLSELAGFVRDGRVYQWLAFCLGGDLTDEMLPALFFGFLSSLEAVEGKEYVMPKDLTAAWGE</sequence>
<evidence type="ECO:0000313" key="1">
    <source>
        <dbReference type="EMBL" id="THU81320.1"/>
    </source>
</evidence>
<gene>
    <name evidence="1" type="ORF">K435DRAFT_809181</name>
</gene>
<name>A0A4S8KZA1_DENBC</name>
<evidence type="ECO:0000313" key="2">
    <source>
        <dbReference type="Proteomes" id="UP000297245"/>
    </source>
</evidence>
<keyword evidence="2" id="KW-1185">Reference proteome</keyword>
<dbReference type="AlphaFoldDB" id="A0A4S8KZA1"/>